<feature type="repeat" description="Pumilio" evidence="2">
    <location>
        <begin position="222"/>
        <end position="257"/>
    </location>
</feature>
<dbReference type="GO" id="GO:0010608">
    <property type="term" value="P:post-transcriptional regulation of gene expression"/>
    <property type="evidence" value="ECO:0007669"/>
    <property type="project" value="TreeGrafter"/>
</dbReference>
<dbReference type="InterPro" id="IPR016024">
    <property type="entry name" value="ARM-type_fold"/>
</dbReference>
<dbReference type="PROSITE" id="PS50302">
    <property type="entry name" value="PUM"/>
    <property type="match status" value="4"/>
</dbReference>
<evidence type="ECO:0000256" key="3">
    <source>
        <dbReference type="SAM" id="MobiDB-lite"/>
    </source>
</evidence>
<gene>
    <name evidence="5" type="ORF">NDES1114_LOCUS882</name>
</gene>
<dbReference type="SMART" id="SM00025">
    <property type="entry name" value="Pumilio"/>
    <property type="match status" value="6"/>
</dbReference>
<protein>
    <recommendedName>
        <fullName evidence="4">PUM-HD domain-containing protein</fullName>
    </recommendedName>
</protein>
<feature type="repeat" description="Pumilio" evidence="2">
    <location>
        <begin position="369"/>
        <end position="404"/>
    </location>
</feature>
<feature type="repeat" description="Pumilio" evidence="2">
    <location>
        <begin position="332"/>
        <end position="367"/>
    </location>
</feature>
<feature type="domain" description="PUM-HD" evidence="4">
    <location>
        <begin position="102"/>
        <end position="471"/>
    </location>
</feature>
<feature type="compositionally biased region" description="Polar residues" evidence="3">
    <location>
        <begin position="507"/>
        <end position="518"/>
    </location>
</feature>
<dbReference type="Pfam" id="PF22493">
    <property type="entry name" value="PUF_NOP9"/>
    <property type="match status" value="1"/>
</dbReference>
<feature type="repeat" description="Pumilio" evidence="2">
    <location>
        <begin position="405"/>
        <end position="444"/>
    </location>
</feature>
<dbReference type="AlphaFoldDB" id="A0A7S1KY37"/>
<feature type="compositionally biased region" description="Polar residues" evidence="3">
    <location>
        <begin position="111"/>
        <end position="122"/>
    </location>
</feature>
<dbReference type="Pfam" id="PF00806">
    <property type="entry name" value="PUF"/>
    <property type="match status" value="1"/>
</dbReference>
<reference evidence="5" key="1">
    <citation type="submission" date="2021-01" db="EMBL/GenBank/DDBJ databases">
        <authorList>
            <person name="Corre E."/>
            <person name="Pelletier E."/>
            <person name="Niang G."/>
            <person name="Scheremetjew M."/>
            <person name="Finn R."/>
            <person name="Kale V."/>
            <person name="Holt S."/>
            <person name="Cochrane G."/>
            <person name="Meng A."/>
            <person name="Brown T."/>
            <person name="Cohen L."/>
        </authorList>
    </citation>
    <scope>NUCLEOTIDE SEQUENCE</scope>
    <source>
        <strain evidence="5">CCAP 1951/1</strain>
    </source>
</reference>
<evidence type="ECO:0000313" key="5">
    <source>
        <dbReference type="EMBL" id="CAD9089252.1"/>
    </source>
</evidence>
<name>A0A7S1KY37_NEODS</name>
<feature type="compositionally biased region" description="Polar residues" evidence="3">
    <location>
        <begin position="71"/>
        <end position="90"/>
    </location>
</feature>
<feature type="compositionally biased region" description="Low complexity" evidence="3">
    <location>
        <begin position="56"/>
        <end position="68"/>
    </location>
</feature>
<feature type="compositionally biased region" description="Low complexity" evidence="3">
    <location>
        <begin position="476"/>
        <end position="496"/>
    </location>
</feature>
<keyword evidence="1" id="KW-0677">Repeat</keyword>
<organism evidence="5">
    <name type="scientific">Neobodo designis</name>
    <name type="common">Flagellated protozoan</name>
    <name type="synonym">Bodo designis</name>
    <dbReference type="NCBI Taxonomy" id="312471"/>
    <lineage>
        <taxon>Eukaryota</taxon>
        <taxon>Discoba</taxon>
        <taxon>Euglenozoa</taxon>
        <taxon>Kinetoplastea</taxon>
        <taxon>Metakinetoplastina</taxon>
        <taxon>Neobodonida</taxon>
        <taxon>Neobodo</taxon>
    </lineage>
</organism>
<sequence>MYAANDYAAYSQQGHRFNPNAPAFAYGGAGYGADSGFPQHQQPADFTPYPMSAAALAEQQQHPAQHAPGSNEHQTSFGSASNNTSFSGPSTPAMGGGVPSAKQSRRRHNPYASSNASTSEPSTPVVGPAVASARVPAADGSFFSAHSSTNTSSVQSPVYAHDVPAGYSDAASNHPIAYTINEQFAQARGSLAAAACTPRGRHMLVGALRQQHTDKIQAIFEELAPNVGAVVMDAQGGHVVRTMIEFLNEAQVAALVDFLTPELVLTIATSSQNTRRVLQTLFERHRTPVLQPVVDVIATHAIALSTTQQGCIAVMRCMEHSPDLHKAQVLQALQPQLAALTMDPYGNYVVQAVLQYFPCDVACEVLEKAFAGHWVALSCNKFASNVMEKFIQASPPMTRKTILDELVFTAEALGTLMQDGFGNFVLQQIIDTCTTGTEYRKMAEKVRPLLAVSPFGHKIEAKLKSKRFGPPYESGSASATARESANNANRAANSSNRKNEGRRGKNKQPTDGSITGGDSQKDAPSSRSVSNRSVSDSGSSQNVVPAQA</sequence>
<evidence type="ECO:0000259" key="4">
    <source>
        <dbReference type="PROSITE" id="PS50303"/>
    </source>
</evidence>
<dbReference type="Gene3D" id="1.25.10.10">
    <property type="entry name" value="Leucine-rich Repeat Variant"/>
    <property type="match status" value="1"/>
</dbReference>
<dbReference type="GO" id="GO:0005737">
    <property type="term" value="C:cytoplasm"/>
    <property type="evidence" value="ECO:0007669"/>
    <property type="project" value="TreeGrafter"/>
</dbReference>
<dbReference type="InterPro" id="IPR033133">
    <property type="entry name" value="PUM-HD"/>
</dbReference>
<dbReference type="PANTHER" id="PTHR12537">
    <property type="entry name" value="RNA BINDING PROTEIN PUMILIO-RELATED"/>
    <property type="match status" value="1"/>
</dbReference>
<dbReference type="InterPro" id="IPR011989">
    <property type="entry name" value="ARM-like"/>
</dbReference>
<feature type="region of interest" description="Disordered" evidence="3">
    <location>
        <begin position="467"/>
        <end position="548"/>
    </location>
</feature>
<dbReference type="GO" id="GO:0003729">
    <property type="term" value="F:mRNA binding"/>
    <property type="evidence" value="ECO:0007669"/>
    <property type="project" value="TreeGrafter"/>
</dbReference>
<feature type="region of interest" description="Disordered" evidence="3">
    <location>
        <begin position="56"/>
        <end position="127"/>
    </location>
</feature>
<dbReference type="EMBL" id="HBGF01001256">
    <property type="protein sequence ID" value="CAD9089252.1"/>
    <property type="molecule type" value="Transcribed_RNA"/>
</dbReference>
<proteinExistence type="predicted"/>
<accession>A0A7S1KY37</accession>
<dbReference type="SUPFAM" id="SSF48371">
    <property type="entry name" value="ARM repeat"/>
    <property type="match status" value="1"/>
</dbReference>
<dbReference type="PANTHER" id="PTHR12537:SF59">
    <property type="entry name" value="RNA BINDING PROTEIN 5, PUTATIVE-RELATED"/>
    <property type="match status" value="1"/>
</dbReference>
<feature type="compositionally biased region" description="Low complexity" evidence="3">
    <location>
        <begin position="525"/>
        <end position="548"/>
    </location>
</feature>
<dbReference type="InterPro" id="IPR001313">
    <property type="entry name" value="Pumilio_RNA-bd_rpt"/>
</dbReference>
<dbReference type="PROSITE" id="PS50303">
    <property type="entry name" value="PUM_HD"/>
    <property type="match status" value="1"/>
</dbReference>
<evidence type="ECO:0000256" key="1">
    <source>
        <dbReference type="ARBA" id="ARBA00022737"/>
    </source>
</evidence>
<evidence type="ECO:0000256" key="2">
    <source>
        <dbReference type="PROSITE-ProRule" id="PRU00317"/>
    </source>
</evidence>